<name>A0A9X2HFU5_9MICC</name>
<keyword evidence="3" id="KW-1185">Reference proteome</keyword>
<dbReference type="Proteomes" id="UP001139502">
    <property type="component" value="Unassembled WGS sequence"/>
</dbReference>
<accession>A0A9X2HFU5</accession>
<sequence length="244" mass="26096">MAEHSTTPERTEIDRAETGRAETGRSETGPGGDAAPGVAQEPGALDALRRSPAGHLAEQMREAGTDGERGVRLAELPFRPQIGVRSWPGTPSCDVVEAALGLPMPTRCGESTGDAAGLHSLWLSPDEFLVVDASRRQVPGEARRAEEALEGLPGQVIDLSGNRTILELSGPRARAVLEKGCHVDLHPREFPVGAVASTALGPVQVILHRSDEGTFRVYPRSSFAEYTVHWLIDGMREFASPPID</sequence>
<dbReference type="SUPFAM" id="SSF103025">
    <property type="entry name" value="Folate-binding domain"/>
    <property type="match status" value="1"/>
</dbReference>
<dbReference type="InterPro" id="IPR027266">
    <property type="entry name" value="TrmE/GcvT-like"/>
</dbReference>
<reference evidence="2" key="1">
    <citation type="submission" date="2022-06" db="EMBL/GenBank/DDBJ databases">
        <title>Rothia sp. isolated from sandalwood seedling.</title>
        <authorList>
            <person name="Tuikhar N."/>
            <person name="Kirdat K."/>
            <person name="Thorat V."/>
            <person name="Swetha P."/>
            <person name="Padma S."/>
            <person name="Sundararaj R."/>
            <person name="Yadav A."/>
        </authorList>
    </citation>
    <scope>NUCLEOTIDE SEQUENCE</scope>
    <source>
        <strain evidence="2">AR01</strain>
    </source>
</reference>
<dbReference type="Gene3D" id="3.30.1360.120">
    <property type="entry name" value="Probable tRNA modification gtpase trme, domain 1"/>
    <property type="match status" value="1"/>
</dbReference>
<comment type="caution">
    <text evidence="2">The sequence shown here is derived from an EMBL/GenBank/DDBJ whole genome shotgun (WGS) entry which is preliminary data.</text>
</comment>
<organism evidence="2 3">
    <name type="scientific">Rothia santali</name>
    <dbReference type="NCBI Taxonomy" id="2949643"/>
    <lineage>
        <taxon>Bacteria</taxon>
        <taxon>Bacillati</taxon>
        <taxon>Actinomycetota</taxon>
        <taxon>Actinomycetes</taxon>
        <taxon>Micrococcales</taxon>
        <taxon>Micrococcaceae</taxon>
        <taxon>Rothia</taxon>
    </lineage>
</organism>
<dbReference type="Gene3D" id="3.30.70.1520">
    <property type="entry name" value="Heterotetrameric sarcosine oxidase"/>
    <property type="match status" value="1"/>
</dbReference>
<dbReference type="InterPro" id="IPR007375">
    <property type="entry name" value="SoxG"/>
</dbReference>
<evidence type="ECO:0000313" key="3">
    <source>
        <dbReference type="Proteomes" id="UP001139502"/>
    </source>
</evidence>
<dbReference type="AlphaFoldDB" id="A0A9X2HFU5"/>
<proteinExistence type="predicted"/>
<evidence type="ECO:0000313" key="2">
    <source>
        <dbReference type="EMBL" id="MCP3426544.1"/>
    </source>
</evidence>
<dbReference type="Pfam" id="PF04268">
    <property type="entry name" value="SoxG"/>
    <property type="match status" value="1"/>
</dbReference>
<evidence type="ECO:0000256" key="1">
    <source>
        <dbReference type="SAM" id="MobiDB-lite"/>
    </source>
</evidence>
<protein>
    <submittedName>
        <fullName evidence="2">Sarcosine oxidase subunit gamma</fullName>
    </submittedName>
</protein>
<gene>
    <name evidence="2" type="ORF">NBM05_11165</name>
</gene>
<dbReference type="EMBL" id="JANAFB010000029">
    <property type="protein sequence ID" value="MCP3426544.1"/>
    <property type="molecule type" value="Genomic_DNA"/>
</dbReference>
<feature type="region of interest" description="Disordered" evidence="1">
    <location>
        <begin position="1"/>
        <end position="39"/>
    </location>
</feature>
<feature type="compositionally biased region" description="Basic and acidic residues" evidence="1">
    <location>
        <begin position="1"/>
        <end position="25"/>
    </location>
</feature>
<dbReference type="RefSeq" id="WP_254167352.1">
    <property type="nucleotide sequence ID" value="NZ_JANAFB010000029.1"/>
</dbReference>